<protein>
    <submittedName>
        <fullName evidence="1">Uncharacterized protein</fullName>
    </submittedName>
</protein>
<evidence type="ECO:0000313" key="2">
    <source>
        <dbReference type="Proteomes" id="UP001631969"/>
    </source>
</evidence>
<keyword evidence="2" id="KW-1185">Reference proteome</keyword>
<organism evidence="1 2">
    <name type="scientific">Paenibacillus mesotrionivorans</name>
    <dbReference type="NCBI Taxonomy" id="3160968"/>
    <lineage>
        <taxon>Bacteria</taxon>
        <taxon>Bacillati</taxon>
        <taxon>Bacillota</taxon>
        <taxon>Bacilli</taxon>
        <taxon>Bacillales</taxon>
        <taxon>Paenibacillaceae</taxon>
        <taxon>Paenibacillus</taxon>
    </lineage>
</organism>
<proteinExistence type="predicted"/>
<dbReference type="Proteomes" id="UP001631969">
    <property type="component" value="Unassembled WGS sequence"/>
</dbReference>
<accession>A0ACC7NV25</accession>
<gene>
    <name evidence="1" type="ORF">ACI1P1_07990</name>
</gene>
<sequence length="116" mass="13118">MPAFKPYLTETENGLRLEWDTTLHPDVTIMQTLVSPEANKLAVHLVRRLAYVKGREHFLMDAVIVDPAGNSLRTVPLADVLMNDGMDSYTGSSLRWDMVLTGRKDLFSQCRQRGRA</sequence>
<evidence type="ECO:0000313" key="1">
    <source>
        <dbReference type="EMBL" id="MFM9328222.1"/>
    </source>
</evidence>
<name>A0ACC7NV25_9BACL</name>
<comment type="caution">
    <text evidence="1">The sequence shown here is derived from an EMBL/GenBank/DDBJ whole genome shotgun (WGS) entry which is preliminary data.</text>
</comment>
<reference evidence="1" key="1">
    <citation type="submission" date="2024-12" db="EMBL/GenBank/DDBJ databases">
        <authorList>
            <person name="Wu N."/>
        </authorList>
    </citation>
    <scope>NUCLEOTIDE SEQUENCE</scope>
    <source>
        <strain evidence="1">P15</strain>
    </source>
</reference>
<dbReference type="EMBL" id="JBJURJ010000004">
    <property type="protein sequence ID" value="MFM9328222.1"/>
    <property type="molecule type" value="Genomic_DNA"/>
</dbReference>